<organism evidence="3 4">
    <name type="scientific">Caenorhabditis japonica</name>
    <dbReference type="NCBI Taxonomy" id="281687"/>
    <lineage>
        <taxon>Eukaryota</taxon>
        <taxon>Metazoa</taxon>
        <taxon>Ecdysozoa</taxon>
        <taxon>Nematoda</taxon>
        <taxon>Chromadorea</taxon>
        <taxon>Rhabditida</taxon>
        <taxon>Rhabditina</taxon>
        <taxon>Rhabditomorpha</taxon>
        <taxon>Rhabditoidea</taxon>
        <taxon>Rhabditidae</taxon>
        <taxon>Peloderinae</taxon>
        <taxon>Caenorhabditis</taxon>
    </lineage>
</organism>
<dbReference type="OMA" id="NEACKLR"/>
<name>A0A8R1DTK3_CAEJA</name>
<reference evidence="4" key="1">
    <citation type="submission" date="2010-08" db="EMBL/GenBank/DDBJ databases">
        <authorList>
            <consortium name="Caenorhabditis japonica Sequencing Consortium"/>
            <person name="Wilson R.K."/>
        </authorList>
    </citation>
    <scope>NUCLEOTIDE SEQUENCE [LARGE SCALE GENOMIC DNA]</scope>
    <source>
        <strain evidence="4">DF5081</strain>
    </source>
</reference>
<reference evidence="3" key="2">
    <citation type="submission" date="2022-06" db="UniProtKB">
        <authorList>
            <consortium name="EnsemblMetazoa"/>
        </authorList>
    </citation>
    <scope>IDENTIFICATION</scope>
    <source>
        <strain evidence="3">DF5081</strain>
    </source>
</reference>
<dbReference type="EnsemblMetazoa" id="CJA10415.1">
    <property type="protein sequence ID" value="CJA10415.1"/>
    <property type="gene ID" value="WBGene00129619"/>
</dbReference>
<dbReference type="PANTHER" id="PTHR37439">
    <property type="entry name" value="PROTEIN CBG25991-RELATED"/>
    <property type="match status" value="1"/>
</dbReference>
<dbReference type="AlphaFoldDB" id="A0A8R1DTK3"/>
<feature type="region of interest" description="Disordered" evidence="1">
    <location>
        <begin position="34"/>
        <end position="86"/>
    </location>
</feature>
<evidence type="ECO:0000313" key="4">
    <source>
        <dbReference type="Proteomes" id="UP000005237"/>
    </source>
</evidence>
<dbReference type="Proteomes" id="UP000005237">
    <property type="component" value="Unassembled WGS sequence"/>
</dbReference>
<feature type="chain" id="PRO_5035748364" evidence="2">
    <location>
        <begin position="21"/>
        <end position="86"/>
    </location>
</feature>
<evidence type="ECO:0000256" key="1">
    <source>
        <dbReference type="SAM" id="MobiDB-lite"/>
    </source>
</evidence>
<dbReference type="PANTHER" id="PTHR37439:SF2">
    <property type="entry name" value="SECRETED PROTEIN"/>
    <property type="match status" value="1"/>
</dbReference>
<keyword evidence="4" id="KW-1185">Reference proteome</keyword>
<evidence type="ECO:0000256" key="2">
    <source>
        <dbReference type="SAM" id="SignalP"/>
    </source>
</evidence>
<accession>A0A8R1DTK3</accession>
<feature type="compositionally biased region" description="Basic and acidic residues" evidence="1">
    <location>
        <begin position="47"/>
        <end position="57"/>
    </location>
</feature>
<protein>
    <submittedName>
        <fullName evidence="3">Uncharacterized protein</fullName>
    </submittedName>
</protein>
<sequence length="86" mass="9264">MLSELVIIFSIFIVFVVGCAKKKNEACKLRPRDLDAKGGAVATGPGKPEKSKSEQKGDGQVPKMSAREADDNETINDAKSDWGVLK</sequence>
<evidence type="ECO:0000313" key="3">
    <source>
        <dbReference type="EnsemblMetazoa" id="CJA10415.1"/>
    </source>
</evidence>
<proteinExistence type="predicted"/>
<feature type="signal peptide" evidence="2">
    <location>
        <begin position="1"/>
        <end position="20"/>
    </location>
</feature>
<keyword evidence="2" id="KW-0732">Signal</keyword>